<accession>A0A1I6BCV6</accession>
<keyword evidence="2" id="KW-1185">Reference proteome</keyword>
<sequence length="419" mass="46304">MNKWLTIGISIVVATFIGANAVLIYSDKSQISRTFYVSDYERANENTYATEIEKESIVIPANEMSVAIDVEAVNDVIVAEGDSVEEGSDLATLKTNSAEDQRMLWETEQQAYMQEQSELNEIISDLESDRYGADPSSSSNGQATGGTADEIVDVNVQVDVNVSQDGNFAQGIAEAKQKLAEVDRKLQIVDAQLAQDSGELSLLSPISGTVSTIEERNGKYFIHLFANEKSVITYVKESEWHDIEEGQSVKNYSTHRDGVVEGSILSKVQVPANASKWLTAYEQFASKTDEPLYEVQIQLAEPLEVLPFAANLNSVITTNQAENAVQVNSKWLLNRSENAAEVYTLSSEGRIIRTPVTVPFDLKQHAIISGGLSNGSIFLNDDQKTDNAEVFLPFPVDLPTWNSIKSVSWKDYVKYLTYK</sequence>
<protein>
    <submittedName>
        <fullName evidence="1">HlyD family secretion protein</fullName>
    </submittedName>
</protein>
<reference evidence="2" key="1">
    <citation type="submission" date="2016-10" db="EMBL/GenBank/DDBJ databases">
        <authorList>
            <person name="Varghese N."/>
            <person name="Submissions S."/>
        </authorList>
    </citation>
    <scope>NUCLEOTIDE SEQUENCE [LARGE SCALE GENOMIC DNA]</scope>
    <source>
        <strain evidence="2">DSM 11706</strain>
    </source>
</reference>
<organism evidence="1 2">
    <name type="scientific">Psychrobacillus psychrotolerans</name>
    <dbReference type="NCBI Taxonomy" id="126156"/>
    <lineage>
        <taxon>Bacteria</taxon>
        <taxon>Bacillati</taxon>
        <taxon>Bacillota</taxon>
        <taxon>Bacilli</taxon>
        <taxon>Bacillales</taxon>
        <taxon>Bacillaceae</taxon>
        <taxon>Psychrobacillus</taxon>
    </lineage>
</organism>
<dbReference type="Proteomes" id="UP000198734">
    <property type="component" value="Unassembled WGS sequence"/>
</dbReference>
<dbReference type="STRING" id="126156.SAMN05421670_0368"/>
<dbReference type="EMBL" id="FOXU01000014">
    <property type="protein sequence ID" value="SFQ78780.1"/>
    <property type="molecule type" value="Genomic_DNA"/>
</dbReference>
<evidence type="ECO:0000313" key="2">
    <source>
        <dbReference type="Proteomes" id="UP000198734"/>
    </source>
</evidence>
<name>A0A1I6BCV6_9BACI</name>
<dbReference type="AlphaFoldDB" id="A0A1I6BCV6"/>
<evidence type="ECO:0000313" key="1">
    <source>
        <dbReference type="EMBL" id="SFQ78780.1"/>
    </source>
</evidence>
<dbReference type="RefSeq" id="WP_093538687.1">
    <property type="nucleotide sequence ID" value="NZ_FOXU01000014.1"/>
</dbReference>
<proteinExistence type="predicted"/>
<dbReference type="OrthoDB" id="2446145at2"/>
<gene>
    <name evidence="1" type="ORF">SAMN05421670_0368</name>
</gene>